<dbReference type="SUPFAM" id="SSF52266">
    <property type="entry name" value="SGNH hydrolase"/>
    <property type="match status" value="1"/>
</dbReference>
<dbReference type="PANTHER" id="PTHR43784:SF2">
    <property type="entry name" value="GDSL-LIKE LIPASE_ACYLHYDROLASE, PUTATIVE (AFU_ORTHOLOGUE AFUA_2G00820)-RELATED"/>
    <property type="match status" value="1"/>
</dbReference>
<reference evidence="2 3" key="1">
    <citation type="submission" date="2024-09" db="EMBL/GenBank/DDBJ databases">
        <authorList>
            <person name="Sun Q."/>
            <person name="Mori K."/>
        </authorList>
    </citation>
    <scope>NUCLEOTIDE SEQUENCE [LARGE SCALE GENOMIC DNA]</scope>
    <source>
        <strain evidence="2 3">CCM 3426</strain>
    </source>
</reference>
<dbReference type="InterPro" id="IPR036514">
    <property type="entry name" value="SGNH_hydro_sf"/>
</dbReference>
<accession>A0ABV5IVK9</accession>
<dbReference type="Gene3D" id="3.40.50.1110">
    <property type="entry name" value="SGNH hydrolase"/>
    <property type="match status" value="1"/>
</dbReference>
<organism evidence="2 3">
    <name type="scientific">Nonomuraea spiralis</name>
    <dbReference type="NCBI Taxonomy" id="46182"/>
    <lineage>
        <taxon>Bacteria</taxon>
        <taxon>Bacillati</taxon>
        <taxon>Actinomycetota</taxon>
        <taxon>Actinomycetes</taxon>
        <taxon>Streptosporangiales</taxon>
        <taxon>Streptosporangiaceae</taxon>
        <taxon>Nonomuraea</taxon>
    </lineage>
</organism>
<sequence>MAVRPVERARVLGDLGLEHVGQPGQPHVGTVAEAEFLKRFPGAPVTTDDVIAGYLRLIARTRERGVKVHATTIAPYEGAEIHTPEGERARRTVNEWIRTGGAFDAVLDFDAVWRDPDHPGRIREDFHCGDHLHGNDAGYRALADSVDLSLFG</sequence>
<dbReference type="EMBL" id="JBHMEI010000078">
    <property type="protein sequence ID" value="MFB9208573.1"/>
    <property type="molecule type" value="Genomic_DNA"/>
</dbReference>
<protein>
    <recommendedName>
        <fullName evidence="1">SGNH hydrolase-type esterase domain-containing protein</fullName>
    </recommendedName>
</protein>
<evidence type="ECO:0000313" key="3">
    <source>
        <dbReference type="Proteomes" id="UP001589647"/>
    </source>
</evidence>
<comment type="caution">
    <text evidence="2">The sequence shown here is derived from an EMBL/GenBank/DDBJ whole genome shotgun (WGS) entry which is preliminary data.</text>
</comment>
<dbReference type="InterPro" id="IPR013830">
    <property type="entry name" value="SGNH_hydro"/>
</dbReference>
<keyword evidence="3" id="KW-1185">Reference proteome</keyword>
<evidence type="ECO:0000313" key="2">
    <source>
        <dbReference type="EMBL" id="MFB9208573.1"/>
    </source>
</evidence>
<dbReference type="InterPro" id="IPR053140">
    <property type="entry name" value="GDSL_Rv0518-like"/>
</dbReference>
<proteinExistence type="predicted"/>
<dbReference type="Pfam" id="PF13472">
    <property type="entry name" value="Lipase_GDSL_2"/>
    <property type="match status" value="1"/>
</dbReference>
<dbReference type="RefSeq" id="WP_229823972.1">
    <property type="nucleotide sequence ID" value="NZ_BMRC01000005.1"/>
</dbReference>
<feature type="domain" description="SGNH hydrolase-type esterase" evidence="1">
    <location>
        <begin position="44"/>
        <end position="141"/>
    </location>
</feature>
<dbReference type="PANTHER" id="PTHR43784">
    <property type="entry name" value="GDSL-LIKE LIPASE/ACYLHYDROLASE, PUTATIVE (AFU_ORTHOLOGUE AFUA_2G00820)-RELATED"/>
    <property type="match status" value="1"/>
</dbReference>
<gene>
    <name evidence="2" type="ORF">ACFFV7_45840</name>
</gene>
<evidence type="ECO:0000259" key="1">
    <source>
        <dbReference type="Pfam" id="PF13472"/>
    </source>
</evidence>
<name>A0ABV5IVK9_9ACTN</name>
<dbReference type="Proteomes" id="UP001589647">
    <property type="component" value="Unassembled WGS sequence"/>
</dbReference>